<comment type="catalytic activity">
    <reaction evidence="10">
        <text>N-terminal L-alanyl-L-prolyl-L-lysyl-[protein] + 3 S-adenosyl-L-methionine = N-terminal N,N,N-trimethyl-L-alanyl-L-prolyl-L-lysyl-[protein] + 3 S-adenosyl-L-homocysteine + 3 H(+)</text>
        <dbReference type="Rhea" id="RHEA:54712"/>
        <dbReference type="Rhea" id="RHEA-COMP:13785"/>
        <dbReference type="Rhea" id="RHEA-COMP:13971"/>
        <dbReference type="ChEBI" id="CHEBI:15378"/>
        <dbReference type="ChEBI" id="CHEBI:57856"/>
        <dbReference type="ChEBI" id="CHEBI:59789"/>
        <dbReference type="ChEBI" id="CHEBI:138057"/>
        <dbReference type="ChEBI" id="CHEBI:138315"/>
        <dbReference type="EC" id="2.1.1.244"/>
    </reaction>
</comment>
<dbReference type="Pfam" id="PF05891">
    <property type="entry name" value="Methyltransf_PK"/>
    <property type="match status" value="1"/>
</dbReference>
<dbReference type="PANTHER" id="PTHR12753">
    <property type="entry name" value="AD-003 - RELATED"/>
    <property type="match status" value="1"/>
</dbReference>
<proteinExistence type="evidence at transcript level"/>
<dbReference type="InterPro" id="IPR008576">
    <property type="entry name" value="MeTrfase_NTM1"/>
</dbReference>
<dbReference type="FunFam" id="3.40.50.150:FF:000025">
    <property type="entry name" value="N-terminal Xaa-Pro-Lys N-methyltransferase 1"/>
    <property type="match status" value="1"/>
</dbReference>
<keyword evidence="3 12" id="KW-0808">Transferase</keyword>
<dbReference type="GO" id="GO:0071885">
    <property type="term" value="F:N-terminal protein N-methyltransferase activity"/>
    <property type="evidence" value="ECO:0007669"/>
    <property type="project" value="UniProtKB-EC"/>
</dbReference>
<evidence type="ECO:0000256" key="5">
    <source>
        <dbReference type="ARBA" id="ARBA00039112"/>
    </source>
</evidence>
<reference evidence="12" key="1">
    <citation type="submission" date="2016-01" db="EMBL/GenBank/DDBJ databases">
        <title>Diversity of S-adenosylmethionine dependent methyltransferases of the cryptobiotic chironomid in relation to desiccation stress resistance.</title>
        <authorList>
            <person name="Deviatiiarov R."/>
            <person name="Gusev O."/>
            <person name="Aupov R."/>
            <person name="Cornette R."/>
            <person name="Kikawada T."/>
        </authorList>
    </citation>
    <scope>NUCLEOTIDE SEQUENCE</scope>
</reference>
<dbReference type="PANTHER" id="PTHR12753:SF0">
    <property type="entry name" value="ALPHA N-TERMINAL PROTEIN METHYLTRANSFERASE 1"/>
    <property type="match status" value="1"/>
</dbReference>
<dbReference type="PIRSF" id="PIRSF016958">
    <property type="entry name" value="DUF858_MeTrfase_lik"/>
    <property type="match status" value="1"/>
</dbReference>
<dbReference type="GO" id="GO:0032259">
    <property type="term" value="P:methylation"/>
    <property type="evidence" value="ECO:0007669"/>
    <property type="project" value="UniProtKB-KW"/>
</dbReference>
<evidence type="ECO:0000313" key="12">
    <source>
        <dbReference type="EMBL" id="AOG17704.1"/>
    </source>
</evidence>
<evidence type="ECO:0000256" key="9">
    <source>
        <dbReference type="ARBA" id="ARBA00047885"/>
    </source>
</evidence>
<comment type="catalytic activity">
    <reaction evidence="9">
        <text>N-terminal L-prolyl-L-prolyl-L-lysyl-[protein] + 2 S-adenosyl-L-methionine = N-terminal N,N-dimethyl-L-prolyl-L-prolyl-L-lysyl-[protein] + 2 S-adenosyl-L-homocysteine + 2 H(+)</text>
        <dbReference type="Rhea" id="RHEA:54736"/>
        <dbReference type="Rhea" id="RHEA-COMP:13787"/>
        <dbReference type="Rhea" id="RHEA-COMP:13974"/>
        <dbReference type="ChEBI" id="CHEBI:15378"/>
        <dbReference type="ChEBI" id="CHEBI:57856"/>
        <dbReference type="ChEBI" id="CHEBI:59789"/>
        <dbReference type="ChEBI" id="CHEBI:138059"/>
        <dbReference type="ChEBI" id="CHEBI:138318"/>
        <dbReference type="EC" id="2.1.1.244"/>
    </reaction>
</comment>
<evidence type="ECO:0000256" key="4">
    <source>
        <dbReference type="ARBA" id="ARBA00022691"/>
    </source>
</evidence>
<evidence type="ECO:0000256" key="3">
    <source>
        <dbReference type="ARBA" id="ARBA00022679"/>
    </source>
</evidence>
<keyword evidence="4 11" id="KW-0949">S-adenosyl-L-methionine</keyword>
<feature type="non-terminal residue" evidence="12">
    <location>
        <position position="225"/>
    </location>
</feature>
<evidence type="ECO:0000256" key="10">
    <source>
        <dbReference type="ARBA" id="ARBA00048167"/>
    </source>
</evidence>
<sequence length="225" mass="26132">MDSSKDEENIINYEKSKEYWQKVDATNSGMLGNLTYVSLSDIQGSSNFLKQIFKLKPAPGKERSLDCGSGIGRVTKNLLIHKFKKVDLLEQDERFCEKAREALSNTDQLGEIFNIGLQDFTENIPTWDVVWCQWCLLYLEDNDLVQFLIKISKCLNRNGVIIIKENFTKSDEVIYDQEDASVTRTLHSFKEIVKKSNLRIIKEMKQNNFPKELFPVYMFALRPNK</sequence>
<feature type="binding site" evidence="11">
    <location>
        <position position="73"/>
    </location>
    <ligand>
        <name>S-adenosyl-L-methionine</name>
        <dbReference type="ChEBI" id="CHEBI:59789"/>
    </ligand>
</feature>
<organism evidence="12">
    <name type="scientific">Polypedilum vanderplanki</name>
    <name type="common">Sleeping chironomid midge</name>
    <dbReference type="NCBI Taxonomy" id="319348"/>
    <lineage>
        <taxon>Eukaryota</taxon>
        <taxon>Metazoa</taxon>
        <taxon>Ecdysozoa</taxon>
        <taxon>Arthropoda</taxon>
        <taxon>Hexapoda</taxon>
        <taxon>Insecta</taxon>
        <taxon>Pterygota</taxon>
        <taxon>Neoptera</taxon>
        <taxon>Endopterygota</taxon>
        <taxon>Diptera</taxon>
        <taxon>Nematocera</taxon>
        <taxon>Chironomoidea</taxon>
        <taxon>Chironomidae</taxon>
        <taxon>Chironominae</taxon>
        <taxon>Polypedilum</taxon>
        <taxon>Polypedilum</taxon>
    </lineage>
</organism>
<dbReference type="EC" id="2.1.1.244" evidence="5"/>
<dbReference type="Gene3D" id="3.40.50.150">
    <property type="entry name" value="Vaccinia Virus protein VP39"/>
    <property type="match status" value="1"/>
</dbReference>
<protein>
    <recommendedName>
        <fullName evidence="6">Alpha N-terminal protein methyltransferase 1</fullName>
        <ecNumber evidence="5">2.1.1.244</ecNumber>
    </recommendedName>
    <alternativeName>
        <fullName evidence="7">X-Pro-Lys N-terminal protein methyltransferase 1</fullName>
    </alternativeName>
</protein>
<evidence type="ECO:0000256" key="1">
    <source>
        <dbReference type="ARBA" id="ARBA00009059"/>
    </source>
</evidence>
<dbReference type="SUPFAM" id="SSF53335">
    <property type="entry name" value="S-adenosyl-L-methionine-dependent methyltransferases"/>
    <property type="match status" value="1"/>
</dbReference>
<feature type="binding site" evidence="11">
    <location>
        <begin position="117"/>
        <end position="118"/>
    </location>
    <ligand>
        <name>S-adenosyl-L-methionine</name>
        <dbReference type="ChEBI" id="CHEBI:59789"/>
    </ligand>
</feature>
<accession>A0A1B3PDA4</accession>
<gene>
    <name evidence="12" type="primary">NMT</name>
</gene>
<feature type="binding site" evidence="11">
    <location>
        <position position="133"/>
    </location>
    <ligand>
        <name>S-adenosyl-L-methionine</name>
        <dbReference type="ChEBI" id="CHEBI:59789"/>
    </ligand>
</feature>
<dbReference type="AlphaFoldDB" id="A0A1B3PDA4"/>
<comment type="catalytic activity">
    <reaction evidence="8">
        <text>N-terminal L-seryl-L-prolyl-L-lysyl-[protein] + 3 S-adenosyl-L-methionine = N-terminal N,N,N-trimethyl-L-seryl-L-prolyl-L-lysyl-[protein] + 3 S-adenosyl-L-homocysteine + 3 H(+)</text>
        <dbReference type="Rhea" id="RHEA:54724"/>
        <dbReference type="Rhea" id="RHEA-COMP:13789"/>
        <dbReference type="Rhea" id="RHEA-COMP:13973"/>
        <dbReference type="ChEBI" id="CHEBI:15378"/>
        <dbReference type="ChEBI" id="CHEBI:57856"/>
        <dbReference type="ChEBI" id="CHEBI:59789"/>
        <dbReference type="ChEBI" id="CHEBI:138061"/>
        <dbReference type="ChEBI" id="CHEBI:138317"/>
        <dbReference type="EC" id="2.1.1.244"/>
    </reaction>
</comment>
<keyword evidence="2 12" id="KW-0489">Methyltransferase</keyword>
<dbReference type="GO" id="GO:0005737">
    <property type="term" value="C:cytoplasm"/>
    <property type="evidence" value="ECO:0007669"/>
    <property type="project" value="TreeGrafter"/>
</dbReference>
<evidence type="ECO:0000256" key="2">
    <source>
        <dbReference type="ARBA" id="ARBA00022603"/>
    </source>
</evidence>
<comment type="similarity">
    <text evidence="1">Belongs to the methyltransferase superfamily. NTM1 family.</text>
</comment>
<feature type="binding site" evidence="11">
    <location>
        <position position="68"/>
    </location>
    <ligand>
        <name>S-adenosyl-L-methionine</name>
        <dbReference type="ChEBI" id="CHEBI:59789"/>
    </ligand>
</feature>
<dbReference type="EMBL" id="KU659905">
    <property type="protein sequence ID" value="AOG17704.1"/>
    <property type="molecule type" value="mRNA"/>
</dbReference>
<evidence type="ECO:0000256" key="7">
    <source>
        <dbReference type="ARBA" id="ARBA00043129"/>
    </source>
</evidence>
<name>A0A1B3PDA4_POLVA</name>
<dbReference type="CDD" id="cd02440">
    <property type="entry name" value="AdoMet_MTases"/>
    <property type="match status" value="1"/>
</dbReference>
<evidence type="ECO:0000256" key="8">
    <source>
        <dbReference type="ARBA" id="ARBA00047306"/>
    </source>
</evidence>
<dbReference type="InterPro" id="IPR029063">
    <property type="entry name" value="SAM-dependent_MTases_sf"/>
</dbReference>
<evidence type="ECO:0000256" key="6">
    <source>
        <dbReference type="ARBA" id="ARBA00039449"/>
    </source>
</evidence>
<evidence type="ECO:0000256" key="11">
    <source>
        <dbReference type="PIRSR" id="PIRSR016958-1"/>
    </source>
</evidence>